<dbReference type="EMBL" id="JACGCM010000347">
    <property type="protein sequence ID" value="KAF6173339.1"/>
    <property type="molecule type" value="Genomic_DNA"/>
</dbReference>
<dbReference type="PROSITE" id="PS50176">
    <property type="entry name" value="ARM_REPEAT"/>
    <property type="match status" value="2"/>
</dbReference>
<protein>
    <recommendedName>
        <fullName evidence="3">RING-type E3 ubiquitin transferase</fullName>
        <ecNumber evidence="3">2.3.2.27</ecNumber>
    </recommendedName>
</protein>
<evidence type="ECO:0000256" key="7">
    <source>
        <dbReference type="PROSITE-ProRule" id="PRU00259"/>
    </source>
</evidence>
<dbReference type="InterPro" id="IPR013083">
    <property type="entry name" value="Znf_RING/FYVE/PHD"/>
</dbReference>
<dbReference type="GO" id="GO:0061630">
    <property type="term" value="F:ubiquitin protein ligase activity"/>
    <property type="evidence" value="ECO:0007669"/>
    <property type="project" value="UniProtKB-EC"/>
</dbReference>
<dbReference type="UniPathway" id="UPA00143"/>
<dbReference type="Pfam" id="PF25368">
    <property type="entry name" value="PUB10_N"/>
    <property type="match status" value="1"/>
</dbReference>
<dbReference type="InterPro" id="IPR003613">
    <property type="entry name" value="Ubox_domain"/>
</dbReference>
<name>A0A7J7P1M2_9MAGN</name>
<evidence type="ECO:0000313" key="9">
    <source>
        <dbReference type="EMBL" id="KAF6173339.1"/>
    </source>
</evidence>
<dbReference type="EC" id="2.3.2.27" evidence="3"/>
<feature type="repeat" description="ARM" evidence="7">
    <location>
        <begin position="528"/>
        <end position="570"/>
    </location>
</feature>
<organism evidence="9 10">
    <name type="scientific">Kingdonia uniflora</name>
    <dbReference type="NCBI Taxonomy" id="39325"/>
    <lineage>
        <taxon>Eukaryota</taxon>
        <taxon>Viridiplantae</taxon>
        <taxon>Streptophyta</taxon>
        <taxon>Embryophyta</taxon>
        <taxon>Tracheophyta</taxon>
        <taxon>Spermatophyta</taxon>
        <taxon>Magnoliopsida</taxon>
        <taxon>Ranunculales</taxon>
        <taxon>Circaeasteraceae</taxon>
        <taxon>Kingdonia</taxon>
    </lineage>
</organism>
<dbReference type="InterPro" id="IPR058678">
    <property type="entry name" value="ARM_PUB"/>
</dbReference>
<evidence type="ECO:0000259" key="8">
    <source>
        <dbReference type="PROSITE" id="PS51698"/>
    </source>
</evidence>
<dbReference type="InterPro" id="IPR057623">
    <property type="entry name" value="PUB12-19-like_N"/>
</dbReference>
<comment type="catalytic activity">
    <reaction evidence="1">
        <text>S-ubiquitinyl-[E2 ubiquitin-conjugating enzyme]-L-cysteine + [acceptor protein]-L-lysine = [E2 ubiquitin-conjugating enzyme]-L-cysteine + N(6)-ubiquitinyl-[acceptor protein]-L-lysine.</text>
        <dbReference type="EC" id="2.3.2.27"/>
    </reaction>
</comment>
<dbReference type="PANTHER" id="PTHR23315:SF266">
    <property type="entry name" value="U-BOX DOMAIN-CONTAINING PROTEIN 17"/>
    <property type="match status" value="1"/>
</dbReference>
<dbReference type="GO" id="GO:0016567">
    <property type="term" value="P:protein ubiquitination"/>
    <property type="evidence" value="ECO:0007669"/>
    <property type="project" value="UniProtKB-UniPathway"/>
</dbReference>
<gene>
    <name evidence="9" type="ORF">GIB67_027034</name>
</gene>
<dbReference type="OrthoDB" id="629492at2759"/>
<dbReference type="Proteomes" id="UP000541444">
    <property type="component" value="Unassembled WGS sequence"/>
</dbReference>
<keyword evidence="4" id="KW-0808">Transferase</keyword>
<dbReference type="Gene3D" id="3.30.40.10">
    <property type="entry name" value="Zinc/RING finger domain, C3HC4 (zinc finger)"/>
    <property type="match status" value="1"/>
</dbReference>
<feature type="domain" description="U-box" evidence="8">
    <location>
        <begin position="298"/>
        <end position="372"/>
    </location>
</feature>
<dbReference type="Pfam" id="PF25598">
    <property type="entry name" value="ARM_PUB"/>
    <property type="match status" value="1"/>
</dbReference>
<dbReference type="SUPFAM" id="SSF57850">
    <property type="entry name" value="RING/U-box"/>
    <property type="match status" value="1"/>
</dbReference>
<keyword evidence="5" id="KW-0677">Repeat</keyword>
<evidence type="ECO:0000256" key="6">
    <source>
        <dbReference type="ARBA" id="ARBA00022786"/>
    </source>
</evidence>
<evidence type="ECO:0000256" key="4">
    <source>
        <dbReference type="ARBA" id="ARBA00022679"/>
    </source>
</evidence>
<keyword evidence="6" id="KW-0833">Ubl conjugation pathway</keyword>
<dbReference type="PROSITE" id="PS51698">
    <property type="entry name" value="U_BOX"/>
    <property type="match status" value="1"/>
</dbReference>
<dbReference type="PANTHER" id="PTHR23315">
    <property type="entry name" value="U BOX DOMAIN-CONTAINING"/>
    <property type="match status" value="1"/>
</dbReference>
<dbReference type="AlphaFoldDB" id="A0A7J7P1M2"/>
<dbReference type="SMART" id="SM00185">
    <property type="entry name" value="ARM"/>
    <property type="match status" value="5"/>
</dbReference>
<dbReference type="SMART" id="SM00504">
    <property type="entry name" value="Ubox"/>
    <property type="match status" value="1"/>
</dbReference>
<dbReference type="InterPro" id="IPR011989">
    <property type="entry name" value="ARM-like"/>
</dbReference>
<dbReference type="InterPro" id="IPR016024">
    <property type="entry name" value="ARM-type_fold"/>
</dbReference>
<dbReference type="InterPro" id="IPR000225">
    <property type="entry name" value="Armadillo"/>
</dbReference>
<reference evidence="9 10" key="1">
    <citation type="journal article" date="2020" name="IScience">
        <title>Genome Sequencing of the Endangered Kingdonia uniflora (Circaeasteraceae, Ranunculales) Reveals Potential Mechanisms of Evolutionary Specialization.</title>
        <authorList>
            <person name="Sun Y."/>
            <person name="Deng T."/>
            <person name="Zhang A."/>
            <person name="Moore M.J."/>
            <person name="Landis J.B."/>
            <person name="Lin N."/>
            <person name="Zhang H."/>
            <person name="Zhang X."/>
            <person name="Huang J."/>
            <person name="Zhang X."/>
            <person name="Sun H."/>
            <person name="Wang H."/>
        </authorList>
    </citation>
    <scope>NUCLEOTIDE SEQUENCE [LARGE SCALE GENOMIC DNA]</scope>
    <source>
        <strain evidence="9">TB1705</strain>
        <tissue evidence="9">Leaf</tissue>
    </source>
</reference>
<evidence type="ECO:0000256" key="2">
    <source>
        <dbReference type="ARBA" id="ARBA00004906"/>
    </source>
</evidence>
<comment type="caution">
    <text evidence="9">The sequence shown here is derived from an EMBL/GenBank/DDBJ whole genome shotgun (WGS) entry which is preliminary data.</text>
</comment>
<sequence length="723" mass="78811">MPSSSSSVIFSSLRRRGPPSLESYLAPIHLTEIDLVQSLAAISSDLISTFASHLFEFQRRNSRALIRKIEVLAVLFEYIKDSGTILSTTVTLCFKELYLLMYRSKILLDYVSQSSKLWMILQNSSISGHFCDLNQEISTLLDVLPLKEVIFLRDVREQLELLKRQSRRAKLFVDRSDDSIRVKLFRFLDEFEVGEVPNLEELRAVFVNKLGIGDAKACRYEIEFLEEQIYSHDGDGDGDPTACVLNGVVALTRYARFLLFGFEEEEEGEGEGEEKGCENRKNVRKGLSVQEIGDTLVTIPKDFCCPISLDIMQDPVIVSTGQTYDRVSISRWMGEGHCSCPKTGQILAHTRLVPNRALHNLISQWCNAHKIPLDPVESTDITSEFVAMASSSKAAIEANKATAEVLVQQLSNGTQGAKTVAARELRLLAKTGKENRACIAEAGAIPLLRDLLSSQNPLAQENSVTAILNLSIYDKNKSRIMEEAGCLGSVVEVLRFGITTEARENAAATLFSLSAVHEYKKRISAEDGAVEALAKLLSEGSSRGKKDAVTALFNLSTHSDSCKRMIEAGAVVALLAALGSEGVAEEAAGALALLVRQPIGAEHVAKEEMAVTRLINMMRRGTPKGKENAVAALLELCRGGGALATQRVLRVPALASLLQTLLFTGTKRARRKAASLARVCQRCEAAVTPMEALGVAYGFPGNSTATFVSDVSVAPVSISVPVL</sequence>
<dbReference type="CDD" id="cd16664">
    <property type="entry name" value="RING-Ubox_PUB"/>
    <property type="match status" value="1"/>
</dbReference>
<evidence type="ECO:0000256" key="3">
    <source>
        <dbReference type="ARBA" id="ARBA00012483"/>
    </source>
</evidence>
<dbReference type="InterPro" id="IPR045210">
    <property type="entry name" value="RING-Ubox_PUB"/>
</dbReference>
<evidence type="ECO:0000256" key="1">
    <source>
        <dbReference type="ARBA" id="ARBA00000900"/>
    </source>
</evidence>
<accession>A0A7J7P1M2</accession>
<dbReference type="SUPFAM" id="SSF48371">
    <property type="entry name" value="ARM repeat"/>
    <property type="match status" value="1"/>
</dbReference>
<feature type="repeat" description="ARM" evidence="7">
    <location>
        <begin position="443"/>
        <end position="485"/>
    </location>
</feature>
<evidence type="ECO:0000256" key="5">
    <source>
        <dbReference type="ARBA" id="ARBA00022737"/>
    </source>
</evidence>
<evidence type="ECO:0000313" key="10">
    <source>
        <dbReference type="Proteomes" id="UP000541444"/>
    </source>
</evidence>
<proteinExistence type="predicted"/>
<keyword evidence="10" id="KW-1185">Reference proteome</keyword>
<dbReference type="Gene3D" id="1.25.10.10">
    <property type="entry name" value="Leucine-rich Repeat Variant"/>
    <property type="match status" value="1"/>
</dbReference>
<comment type="pathway">
    <text evidence="2">Protein modification; protein ubiquitination.</text>
</comment>
<dbReference type="FunFam" id="1.25.10.10:FF:000423">
    <property type="entry name" value="RING-type E3 ubiquitin transferase"/>
    <property type="match status" value="1"/>
</dbReference>
<dbReference type="Pfam" id="PF04564">
    <property type="entry name" value="U-box"/>
    <property type="match status" value="1"/>
</dbReference>
<dbReference type="FunFam" id="3.30.40.10:FF:000455">
    <property type="entry name" value="RING-type E3 ubiquitin transferase"/>
    <property type="match status" value="1"/>
</dbReference>